<accession>A0A484NQ73</accession>
<keyword evidence="2" id="KW-1185">Reference proteome</keyword>
<dbReference type="Proteomes" id="UP000595140">
    <property type="component" value="Unassembled WGS sequence"/>
</dbReference>
<proteinExistence type="predicted"/>
<dbReference type="AlphaFoldDB" id="A0A484NQ73"/>
<evidence type="ECO:0000313" key="2">
    <source>
        <dbReference type="Proteomes" id="UP000595140"/>
    </source>
</evidence>
<reference evidence="1 2" key="1">
    <citation type="submission" date="2018-04" db="EMBL/GenBank/DDBJ databases">
        <authorList>
            <person name="Vogel A."/>
        </authorList>
    </citation>
    <scope>NUCLEOTIDE SEQUENCE [LARGE SCALE GENOMIC DNA]</scope>
</reference>
<evidence type="ECO:0000313" key="1">
    <source>
        <dbReference type="EMBL" id="VFR02277.1"/>
    </source>
</evidence>
<gene>
    <name evidence="1" type="ORF">CCAM_LOCUS44052</name>
</gene>
<name>A0A484NQ73_9ASTE</name>
<dbReference type="EMBL" id="OOIL02006793">
    <property type="protein sequence ID" value="VFR02277.1"/>
    <property type="molecule type" value="Genomic_DNA"/>
</dbReference>
<protein>
    <submittedName>
        <fullName evidence="1">Uncharacterized protein</fullName>
    </submittedName>
</protein>
<sequence length="82" mass="8906">MRLCLIQSTTLNIKEENEVIVIHSDADSDVAPVKENKVVIDLVDEEDCVIFIASDEGVSFSVKVCACIPSLSHSVRTATCIV</sequence>
<organism evidence="1 2">
    <name type="scientific">Cuscuta campestris</name>
    <dbReference type="NCBI Taxonomy" id="132261"/>
    <lineage>
        <taxon>Eukaryota</taxon>
        <taxon>Viridiplantae</taxon>
        <taxon>Streptophyta</taxon>
        <taxon>Embryophyta</taxon>
        <taxon>Tracheophyta</taxon>
        <taxon>Spermatophyta</taxon>
        <taxon>Magnoliopsida</taxon>
        <taxon>eudicotyledons</taxon>
        <taxon>Gunneridae</taxon>
        <taxon>Pentapetalae</taxon>
        <taxon>asterids</taxon>
        <taxon>lamiids</taxon>
        <taxon>Solanales</taxon>
        <taxon>Convolvulaceae</taxon>
        <taxon>Cuscuteae</taxon>
        <taxon>Cuscuta</taxon>
        <taxon>Cuscuta subgen. Grammica</taxon>
        <taxon>Cuscuta sect. Cleistogrammica</taxon>
    </lineage>
</organism>